<organism evidence="2 3">
    <name type="scientific">Sphingomonas prati</name>
    <dbReference type="NCBI Taxonomy" id="1843237"/>
    <lineage>
        <taxon>Bacteria</taxon>
        <taxon>Pseudomonadati</taxon>
        <taxon>Pseudomonadota</taxon>
        <taxon>Alphaproteobacteria</taxon>
        <taxon>Sphingomonadales</taxon>
        <taxon>Sphingomonadaceae</taxon>
        <taxon>Sphingomonas</taxon>
    </lineage>
</organism>
<keyword evidence="1" id="KW-1133">Transmembrane helix</keyword>
<dbReference type="AlphaFoldDB" id="A0A7W9BQ12"/>
<evidence type="ECO:0000256" key="1">
    <source>
        <dbReference type="SAM" id="Phobius"/>
    </source>
</evidence>
<name>A0A7W9BQ12_9SPHN</name>
<dbReference type="Proteomes" id="UP000546701">
    <property type="component" value="Unassembled WGS sequence"/>
</dbReference>
<protein>
    <recommendedName>
        <fullName evidence="4">DUF2975 domain-containing protein</fullName>
    </recommendedName>
</protein>
<accession>A0A7W9BQ12</accession>
<proteinExistence type="predicted"/>
<keyword evidence="1" id="KW-0812">Transmembrane</keyword>
<keyword evidence="3" id="KW-1185">Reference proteome</keyword>
<keyword evidence="1" id="KW-0472">Membrane</keyword>
<feature type="transmembrane region" description="Helical" evidence="1">
    <location>
        <begin position="93"/>
        <end position="113"/>
    </location>
</feature>
<evidence type="ECO:0000313" key="2">
    <source>
        <dbReference type="EMBL" id="MBB5727994.1"/>
    </source>
</evidence>
<reference evidence="2 3" key="1">
    <citation type="submission" date="2020-08" db="EMBL/GenBank/DDBJ databases">
        <title>Genomic Encyclopedia of Type Strains, Phase IV (KMG-IV): sequencing the most valuable type-strain genomes for metagenomic binning, comparative biology and taxonomic classification.</title>
        <authorList>
            <person name="Goeker M."/>
        </authorList>
    </citation>
    <scope>NUCLEOTIDE SEQUENCE [LARGE SCALE GENOMIC DNA]</scope>
    <source>
        <strain evidence="2 3">DSM 103336</strain>
    </source>
</reference>
<feature type="transmembrane region" description="Helical" evidence="1">
    <location>
        <begin position="166"/>
        <end position="194"/>
    </location>
</feature>
<dbReference type="EMBL" id="JACIJR010000001">
    <property type="protein sequence ID" value="MBB5727994.1"/>
    <property type="molecule type" value="Genomic_DNA"/>
</dbReference>
<sequence>MSDSYILPPRKAFICRMAGVVFLLVATIWGGATVSQSIMPGWSLACSDSGACHPDVDPGALLPDAERASVSSDPAARARFAAYAARPRVRAGLAGLILFDEVFLIFLFVAVGLTLRRLGGAGGPVLARALPWLKRGALSAVLWAIVQPLTDSLRAMLLFPGTPSGASWYIALDLTVAGPAMLLAIAAYATAWALEAGIRAERDLATFV</sequence>
<comment type="caution">
    <text evidence="2">The sequence shown here is derived from an EMBL/GenBank/DDBJ whole genome shotgun (WGS) entry which is preliminary data.</text>
</comment>
<evidence type="ECO:0008006" key="4">
    <source>
        <dbReference type="Google" id="ProtNLM"/>
    </source>
</evidence>
<feature type="transmembrane region" description="Helical" evidence="1">
    <location>
        <begin position="12"/>
        <end position="32"/>
    </location>
</feature>
<gene>
    <name evidence="2" type="ORF">FHS99_000450</name>
</gene>
<dbReference type="RefSeq" id="WP_157175025.1">
    <property type="nucleotide sequence ID" value="NZ_BMJP01000001.1"/>
</dbReference>
<dbReference type="OrthoDB" id="7582544at2"/>
<evidence type="ECO:0000313" key="3">
    <source>
        <dbReference type="Proteomes" id="UP000546701"/>
    </source>
</evidence>